<keyword evidence="1" id="KW-0472">Membrane</keyword>
<name>A0A1H9RVS0_9CORY</name>
<dbReference type="RefSeq" id="WP_092256934.1">
    <property type="nucleotide sequence ID" value="NZ_CP047199.1"/>
</dbReference>
<keyword evidence="1" id="KW-1133">Transmembrane helix</keyword>
<proteinExistence type="predicted"/>
<evidence type="ECO:0000256" key="1">
    <source>
        <dbReference type="SAM" id="Phobius"/>
    </source>
</evidence>
<protein>
    <recommendedName>
        <fullName evidence="4">DivIVA domain-containing protein</fullName>
    </recommendedName>
</protein>
<keyword evidence="3" id="KW-1185">Reference proteome</keyword>
<accession>A0A1H9RVS0</accession>
<evidence type="ECO:0000313" key="3">
    <source>
        <dbReference type="Proteomes" id="UP000198929"/>
    </source>
</evidence>
<evidence type="ECO:0000313" key="2">
    <source>
        <dbReference type="EMBL" id="SER76816.1"/>
    </source>
</evidence>
<reference evidence="3" key="1">
    <citation type="submission" date="2016-10" db="EMBL/GenBank/DDBJ databases">
        <authorList>
            <person name="Varghese N."/>
            <person name="Submissions S."/>
        </authorList>
    </citation>
    <scope>NUCLEOTIDE SEQUENCE [LARGE SCALE GENOMIC DNA]</scope>
    <source>
        <strain evidence="3">DSM 20524</strain>
    </source>
</reference>
<dbReference type="EMBL" id="FOGQ01000003">
    <property type="protein sequence ID" value="SER76816.1"/>
    <property type="molecule type" value="Genomic_DNA"/>
</dbReference>
<keyword evidence="1" id="KW-0812">Transmembrane</keyword>
<evidence type="ECO:0008006" key="4">
    <source>
        <dbReference type="Google" id="ProtNLM"/>
    </source>
</evidence>
<dbReference type="AlphaFoldDB" id="A0A1H9RVS0"/>
<dbReference type="STRING" id="1121357.SAMN05661109_00939"/>
<feature type="transmembrane region" description="Helical" evidence="1">
    <location>
        <begin position="6"/>
        <end position="26"/>
    </location>
</feature>
<dbReference type="Proteomes" id="UP000198929">
    <property type="component" value="Unassembled WGS sequence"/>
</dbReference>
<sequence>MLSWILLIIVVLALIVVGTWTFGRIFGRGELLPPMEESQSVIANNRQAVRDGRIDDVELEVVPRGYRQDQVDALIEMLMDQRVTSTDERFTPTIDKKG</sequence>
<gene>
    <name evidence="2" type="ORF">SAMN05661109_00939</name>
</gene>
<organism evidence="2 3">
    <name type="scientific">Corynebacterium cystitidis DSM 20524</name>
    <dbReference type="NCBI Taxonomy" id="1121357"/>
    <lineage>
        <taxon>Bacteria</taxon>
        <taxon>Bacillati</taxon>
        <taxon>Actinomycetota</taxon>
        <taxon>Actinomycetes</taxon>
        <taxon>Mycobacteriales</taxon>
        <taxon>Corynebacteriaceae</taxon>
        <taxon>Corynebacterium</taxon>
    </lineage>
</organism>